<dbReference type="NCBIfam" id="NF033438">
    <property type="entry name" value="BREX_BrxD"/>
    <property type="match status" value="1"/>
</dbReference>
<evidence type="ECO:0000313" key="2">
    <source>
        <dbReference type="Proteomes" id="UP001139031"/>
    </source>
</evidence>
<dbReference type="RefSeq" id="WP_224191850.1">
    <property type="nucleotide sequence ID" value="NZ_JAIRAU010000011.1"/>
</dbReference>
<evidence type="ECO:0000313" key="1">
    <source>
        <dbReference type="EMBL" id="MBZ5710080.1"/>
    </source>
</evidence>
<sequence length="439" mass="48666">MTEISLLKRREIIDALRRGTVPHHGLETFAVGLDRFVAVLDEELADVATGGAGFKAIRGDYGTGKTFFARWLEHRARERGYATALVQISETDTPLYRFETLYRRALESLQTREWTTGAFRCLIDRWFFDLEEEAAPGIADDDLEGIARAVGELLERRLASISATQPLFAAALRAIHRARIAGEQTVAEGLLAWLMGQPNVGADIKRTAGIKGDLDHRGASGFFRGLLAVLHQTDRSGLLLVLDEVETIQRVRADSREKSLNALRQLVDDLDSRVYPGLYVVVTGTPQFFDGPQGIRRLPPLEQRLHTDFSGPERFDTGRGTQLRLGTFDDTKLLEVGRRVRALYPARHPERVAARVTDDTLRRLAHGITGQLGGKIGVAPRVFLRKLVLDLLDKVDAHPDYDPAQHFHLVVSAGELTAEERAAAGIAAPTVDDIHLELP</sequence>
<name>A0ABS7TPG5_9BACT</name>
<dbReference type="InterPro" id="IPR027417">
    <property type="entry name" value="P-loop_NTPase"/>
</dbReference>
<dbReference type="Proteomes" id="UP001139031">
    <property type="component" value="Unassembled WGS sequence"/>
</dbReference>
<keyword evidence="1" id="KW-0547">Nucleotide-binding</keyword>
<dbReference type="EMBL" id="JAIRAU010000011">
    <property type="protein sequence ID" value="MBZ5710080.1"/>
    <property type="molecule type" value="Genomic_DNA"/>
</dbReference>
<proteinExistence type="predicted"/>
<comment type="caution">
    <text evidence="1">The sequence shown here is derived from an EMBL/GenBank/DDBJ whole genome shotgun (WGS) entry which is preliminary data.</text>
</comment>
<accession>A0ABS7TPG5</accession>
<keyword evidence="2" id="KW-1185">Reference proteome</keyword>
<organism evidence="1 2">
    <name type="scientific">Nannocystis pusilla</name>
    <dbReference type="NCBI Taxonomy" id="889268"/>
    <lineage>
        <taxon>Bacteria</taxon>
        <taxon>Pseudomonadati</taxon>
        <taxon>Myxococcota</taxon>
        <taxon>Polyangia</taxon>
        <taxon>Nannocystales</taxon>
        <taxon>Nannocystaceae</taxon>
        <taxon>Nannocystis</taxon>
    </lineage>
</organism>
<dbReference type="Pfam" id="PF10923">
    <property type="entry name" value="BrxC_BrxD"/>
    <property type="match status" value="1"/>
</dbReference>
<dbReference type="InterPro" id="IPR021228">
    <property type="entry name" value="BrxD"/>
</dbReference>
<dbReference type="SUPFAM" id="SSF52540">
    <property type="entry name" value="P-loop containing nucleoside triphosphate hydrolases"/>
    <property type="match status" value="1"/>
</dbReference>
<gene>
    <name evidence="1" type="primary">brxD</name>
    <name evidence="1" type="ORF">K7C98_12520</name>
</gene>
<reference evidence="1" key="1">
    <citation type="submission" date="2021-08" db="EMBL/GenBank/DDBJ databases">
        <authorList>
            <person name="Stevens D.C."/>
        </authorList>
    </citation>
    <scope>NUCLEOTIDE SEQUENCE</scope>
    <source>
        <strain evidence="1">DSM 53165</strain>
    </source>
</reference>
<keyword evidence="1" id="KW-0067">ATP-binding</keyword>
<protein>
    <submittedName>
        <fullName evidence="1">BREX system ATP-binding protein BrxD</fullName>
    </submittedName>
</protein>
<dbReference type="GO" id="GO:0005524">
    <property type="term" value="F:ATP binding"/>
    <property type="evidence" value="ECO:0007669"/>
    <property type="project" value="UniProtKB-KW"/>
</dbReference>